<reference evidence="3 4" key="1">
    <citation type="journal article" date="2011" name="ISME J.">
        <title>Community ecology of hot spring cyanobacterial mats: predominant populations and their functional potential.</title>
        <authorList>
            <person name="Klatt C.G."/>
            <person name="Wood J.M."/>
            <person name="Rusch D.B."/>
            <person name="Bateson M.M."/>
            <person name="Hamamura N."/>
            <person name="Heidelberg J.F."/>
            <person name="Grossman A.R."/>
            <person name="Bhaya D."/>
            <person name="Cohan F.M."/>
            <person name="Kuhl M."/>
            <person name="Bryant D.A."/>
            <person name="Ward D.M."/>
        </authorList>
    </citation>
    <scope>NUCLEOTIDE SEQUENCE [LARGE SCALE GENOMIC DNA]</scope>
    <source>
        <strain evidence="3">OS</strain>
    </source>
</reference>
<dbReference type="EMBL" id="PHFL01000010">
    <property type="protein sequence ID" value="RFM25098.1"/>
    <property type="molecule type" value="Genomic_DNA"/>
</dbReference>
<dbReference type="Proteomes" id="UP000266389">
    <property type="component" value="Unassembled WGS sequence"/>
</dbReference>
<feature type="transmembrane region" description="Helical" evidence="1">
    <location>
        <begin position="7"/>
        <end position="25"/>
    </location>
</feature>
<dbReference type="Pfam" id="PF02470">
    <property type="entry name" value="MlaD"/>
    <property type="match status" value="1"/>
</dbReference>
<protein>
    <submittedName>
        <fullName evidence="3">MCE family protein</fullName>
    </submittedName>
</protein>
<comment type="caution">
    <text evidence="3">The sequence shown here is derived from an EMBL/GenBank/DDBJ whole genome shotgun (WGS) entry which is preliminary data.</text>
</comment>
<gene>
    <name evidence="3" type="ORF">D0433_02685</name>
</gene>
<keyword evidence="1" id="KW-0472">Membrane</keyword>
<proteinExistence type="predicted"/>
<name>A0A395M495_9BACT</name>
<dbReference type="PANTHER" id="PTHR33371">
    <property type="entry name" value="INTERMEMBRANE PHOSPHOLIPID TRANSPORT SYSTEM BINDING PROTEIN MLAD-RELATED"/>
    <property type="match status" value="1"/>
</dbReference>
<evidence type="ECO:0000256" key="1">
    <source>
        <dbReference type="SAM" id="Phobius"/>
    </source>
</evidence>
<organism evidence="3 4">
    <name type="scientific">Candidatus Thermochlorobacter aerophilus</name>
    <dbReference type="NCBI Taxonomy" id="1868324"/>
    <lineage>
        <taxon>Bacteria</taxon>
        <taxon>Pseudomonadati</taxon>
        <taxon>Chlorobiota</taxon>
        <taxon>Chlorobiia</taxon>
        <taxon>Chlorobiales</taxon>
        <taxon>Candidatus Thermochlorobacteriaceae</taxon>
        <taxon>Candidatus Thermochlorobacter</taxon>
    </lineage>
</organism>
<dbReference type="PANTHER" id="PTHR33371:SF4">
    <property type="entry name" value="INTERMEMBRANE PHOSPHOLIPID TRANSPORT SYSTEM BINDING PROTEIN MLAD"/>
    <property type="match status" value="1"/>
</dbReference>
<accession>A0A395M495</accession>
<dbReference type="InterPro" id="IPR052336">
    <property type="entry name" value="MlaD_Phospholipid_Transporter"/>
</dbReference>
<keyword evidence="1" id="KW-1133">Transmembrane helix</keyword>
<evidence type="ECO:0000313" key="4">
    <source>
        <dbReference type="Proteomes" id="UP000266389"/>
    </source>
</evidence>
<sequence length="295" mass="32020">MKPELKVGLTVSFALILLGFALWWAKDVRVGSKKIGVRFENVSGLQPGDPVMISGLRIGKVDDIALRDGYVYVQLSVSPEVVLYRNATARIAMLELMTGKKVELYPGSKEAGELAQGEVIRGTFLADIPDLVGGAGSTIDTLKILIADVRRTLQSADAIIGDETVQENLKISIQNLRSATTDLAVLSRDLRSANIKALIANIDRTIATVEKLINDIQPELKGALSDARGTLRNADSLVVSLKDLTQRLKTDRSTLVGKVLNDEQFVMKLDSVVSNLDSVLKLGQKAGIKVQLRIF</sequence>
<feature type="domain" description="Mce/MlaD" evidence="2">
    <location>
        <begin position="33"/>
        <end position="107"/>
    </location>
</feature>
<evidence type="ECO:0000259" key="2">
    <source>
        <dbReference type="Pfam" id="PF02470"/>
    </source>
</evidence>
<evidence type="ECO:0000313" key="3">
    <source>
        <dbReference type="EMBL" id="RFM25098.1"/>
    </source>
</evidence>
<keyword evidence="1" id="KW-0812">Transmembrane</keyword>
<dbReference type="InterPro" id="IPR003399">
    <property type="entry name" value="Mce/MlaD"/>
</dbReference>
<dbReference type="AlphaFoldDB" id="A0A395M495"/>